<dbReference type="Pfam" id="PF20259">
    <property type="entry name" value="tRNA_Me_trans_M"/>
    <property type="match status" value="1"/>
</dbReference>
<keyword evidence="8 14" id="KW-0819">tRNA processing</keyword>
<dbReference type="InterPro" id="IPR046885">
    <property type="entry name" value="MnmA-like_C"/>
</dbReference>
<keyword evidence="6 14" id="KW-0820">tRNA-binding</keyword>
<comment type="subcellular location">
    <subcellularLocation>
        <location evidence="1 14">Cytoplasm</location>
    </subcellularLocation>
</comment>
<evidence type="ECO:0000256" key="5">
    <source>
        <dbReference type="ARBA" id="ARBA00022490"/>
    </source>
</evidence>
<dbReference type="AlphaFoldDB" id="A0A0R0DLY5"/>
<reference evidence="16 17" key="1">
    <citation type="submission" date="2015-05" db="EMBL/GenBank/DDBJ databases">
        <title>Genome sequencing and analysis of members of genus Stenotrophomonas.</title>
        <authorList>
            <person name="Patil P.P."/>
            <person name="Midha S."/>
            <person name="Patil P.B."/>
        </authorList>
    </citation>
    <scope>NUCLEOTIDE SEQUENCE [LARGE SCALE GENOMIC DNA]</scope>
    <source>
        <strain evidence="16 17">JCM 16244</strain>
    </source>
</reference>
<feature type="region of interest" description="Interaction with tRNA" evidence="14">
    <location>
        <begin position="306"/>
        <end position="307"/>
    </location>
</feature>
<evidence type="ECO:0000256" key="6">
    <source>
        <dbReference type="ARBA" id="ARBA00022555"/>
    </source>
</evidence>
<comment type="caution">
    <text evidence="16">The sequence shown here is derived from an EMBL/GenBank/DDBJ whole genome shotgun (WGS) entry which is preliminary data.</text>
</comment>
<feature type="binding site" evidence="14">
    <location>
        <position position="34"/>
    </location>
    <ligand>
        <name>ATP</name>
        <dbReference type="ChEBI" id="CHEBI:30616"/>
    </ligand>
</feature>
<dbReference type="PATRIC" id="fig|659018.3.peg.2873"/>
<evidence type="ECO:0000259" key="15">
    <source>
        <dbReference type="PROSITE" id="PS50206"/>
    </source>
</evidence>
<evidence type="ECO:0000256" key="8">
    <source>
        <dbReference type="ARBA" id="ARBA00022694"/>
    </source>
</evidence>
<comment type="catalytic activity">
    <reaction evidence="13 14">
        <text>S-sulfanyl-L-cysteinyl-[protein] + uridine(34) in tRNA + AH2 + ATP = 2-thiouridine(34) in tRNA + L-cysteinyl-[protein] + A + AMP + diphosphate + H(+)</text>
        <dbReference type="Rhea" id="RHEA:47032"/>
        <dbReference type="Rhea" id="RHEA-COMP:10131"/>
        <dbReference type="Rhea" id="RHEA-COMP:11726"/>
        <dbReference type="Rhea" id="RHEA-COMP:11727"/>
        <dbReference type="Rhea" id="RHEA-COMP:11728"/>
        <dbReference type="ChEBI" id="CHEBI:13193"/>
        <dbReference type="ChEBI" id="CHEBI:15378"/>
        <dbReference type="ChEBI" id="CHEBI:17499"/>
        <dbReference type="ChEBI" id="CHEBI:29950"/>
        <dbReference type="ChEBI" id="CHEBI:30616"/>
        <dbReference type="ChEBI" id="CHEBI:33019"/>
        <dbReference type="ChEBI" id="CHEBI:61963"/>
        <dbReference type="ChEBI" id="CHEBI:65315"/>
        <dbReference type="ChEBI" id="CHEBI:87170"/>
        <dbReference type="ChEBI" id="CHEBI:456215"/>
        <dbReference type="EC" id="2.8.1.13"/>
    </reaction>
</comment>
<proteinExistence type="inferred from homology"/>
<accession>A0A0R0DLY5</accession>
<dbReference type="SUPFAM" id="SSF52402">
    <property type="entry name" value="Adenine nucleotide alpha hydrolases-like"/>
    <property type="match status" value="1"/>
</dbReference>
<evidence type="ECO:0000256" key="13">
    <source>
        <dbReference type="ARBA" id="ARBA00051542"/>
    </source>
</evidence>
<dbReference type="STRING" id="659018.ABB34_13310"/>
<evidence type="ECO:0000256" key="10">
    <source>
        <dbReference type="ARBA" id="ARBA00022840"/>
    </source>
</evidence>
<keyword evidence="9 14" id="KW-0547">Nucleotide-binding</keyword>
<feature type="site" description="Interaction with tRNA" evidence="14">
    <location>
        <position position="339"/>
    </location>
</feature>
<evidence type="ECO:0000256" key="1">
    <source>
        <dbReference type="ARBA" id="ARBA00004496"/>
    </source>
</evidence>
<evidence type="ECO:0000256" key="4">
    <source>
        <dbReference type="ARBA" id="ARBA00013805"/>
    </source>
</evidence>
<sequence length="376" mass="41573">MVADVIVGVSGGVDSSVAALLLVQQGREVAGLFMQNWADDGSGECRAEDDRRDAVAVCGRLGIPFHFRDFSAEYWRGVFEHFLAEYAAGRTPNPDVLCNREVKFKHFLDAARELGAQRIATGHYAQVAQAGGRWRLLRGADRGKDQSYFLHQLGQEQLAATLFPIGHLEKSELRRIAREAALPTHAKKDSTGICFIGERDFRQFLGQYLPAREGEIHDPQGRAIARHPGVFYFTLGQREGLNIGGVRGRPAAPWYVVGKDVARNILYVDQGHDSPYLQSHWLRSEAMHWIAGAPPAAAFECTAQTRYRQPDEPCTVNVRDDGTLEVRFAHAQRAVTPGQSLVLYDGMECLGGAVIAATDAPLEQRTRQPVSPERQA</sequence>
<comment type="caution">
    <text evidence="14">Lacks conserved residue(s) required for the propagation of feature annotation.</text>
</comment>
<dbReference type="FunFam" id="2.40.30.10:FF:000023">
    <property type="entry name" value="tRNA-specific 2-thiouridylase MnmA"/>
    <property type="match status" value="1"/>
</dbReference>
<evidence type="ECO:0000313" key="16">
    <source>
        <dbReference type="EMBL" id="KRG82959.1"/>
    </source>
</evidence>
<keyword evidence="7 14" id="KW-0808">Transferase</keyword>
<dbReference type="InterPro" id="IPR046884">
    <property type="entry name" value="MnmA-like_central"/>
</dbReference>
<comment type="similarity">
    <text evidence="2 14">Belongs to the MnmA/TRMU family.</text>
</comment>
<dbReference type="CDD" id="cd01998">
    <property type="entry name" value="MnmA_TRMU-like"/>
    <property type="match status" value="1"/>
</dbReference>
<evidence type="ECO:0000313" key="17">
    <source>
        <dbReference type="Proteomes" id="UP000050940"/>
    </source>
</evidence>
<dbReference type="HAMAP" id="MF_00144">
    <property type="entry name" value="tRNA_thiouridyl_MnmA"/>
    <property type="match status" value="1"/>
</dbReference>
<dbReference type="GO" id="GO:0005524">
    <property type="term" value="F:ATP binding"/>
    <property type="evidence" value="ECO:0007669"/>
    <property type="project" value="UniProtKB-KW"/>
</dbReference>
<feature type="region of interest" description="Interaction with target base in tRNA" evidence="14">
    <location>
        <begin position="93"/>
        <end position="95"/>
    </location>
</feature>
<evidence type="ECO:0000256" key="7">
    <source>
        <dbReference type="ARBA" id="ARBA00022679"/>
    </source>
</evidence>
<dbReference type="EMBL" id="LDJP01000086">
    <property type="protein sequence ID" value="KRG82959.1"/>
    <property type="molecule type" value="Genomic_DNA"/>
</dbReference>
<feature type="region of interest" description="Interaction with tRNA" evidence="14">
    <location>
        <begin position="144"/>
        <end position="146"/>
    </location>
</feature>
<dbReference type="PROSITE" id="PS50206">
    <property type="entry name" value="RHODANESE_3"/>
    <property type="match status" value="1"/>
</dbReference>
<dbReference type="GO" id="GO:0103016">
    <property type="term" value="F:tRNA-uridine 2-sulfurtransferase activity"/>
    <property type="evidence" value="ECO:0007669"/>
    <property type="project" value="UniProtKB-EC"/>
</dbReference>
<dbReference type="InterPro" id="IPR004506">
    <property type="entry name" value="MnmA-like"/>
</dbReference>
<dbReference type="PANTHER" id="PTHR11933:SF5">
    <property type="entry name" value="MITOCHONDRIAL TRNA-SPECIFIC 2-THIOURIDYLASE 1"/>
    <property type="match status" value="1"/>
</dbReference>
<dbReference type="FunFam" id="3.40.50.620:FF:000004">
    <property type="entry name" value="tRNA-specific 2-thiouridylase MnmA"/>
    <property type="match status" value="1"/>
</dbReference>
<feature type="active site" description="Nucleophile" evidence="14">
    <location>
        <position position="98"/>
    </location>
</feature>
<keyword evidence="17" id="KW-1185">Reference proteome</keyword>
<comment type="function">
    <text evidence="14">Catalyzes the 2-thiolation of uridine at the wobble position (U34) of tRNA, leading to the formation of s(2)U34.</text>
</comment>
<organism evidence="16 17">
    <name type="scientific">Stenotrophomonas daejeonensis</name>
    <dbReference type="NCBI Taxonomy" id="659018"/>
    <lineage>
        <taxon>Bacteria</taxon>
        <taxon>Pseudomonadati</taxon>
        <taxon>Pseudomonadota</taxon>
        <taxon>Gammaproteobacteria</taxon>
        <taxon>Lysobacterales</taxon>
        <taxon>Lysobacteraceae</taxon>
        <taxon>Stenotrophomonas</taxon>
    </lineage>
</organism>
<keyword evidence="12" id="KW-1015">Disulfide bond</keyword>
<dbReference type="GO" id="GO:0002143">
    <property type="term" value="P:tRNA wobble position uridine thiolation"/>
    <property type="evidence" value="ECO:0007669"/>
    <property type="project" value="TreeGrafter"/>
</dbReference>
<keyword evidence="11 14" id="KW-0694">RNA-binding</keyword>
<feature type="binding site" evidence="14">
    <location>
        <position position="122"/>
    </location>
    <ligand>
        <name>ATP</name>
        <dbReference type="ChEBI" id="CHEBI:30616"/>
    </ligand>
</feature>
<evidence type="ECO:0000256" key="11">
    <source>
        <dbReference type="ARBA" id="ARBA00022884"/>
    </source>
</evidence>
<evidence type="ECO:0000256" key="3">
    <source>
        <dbReference type="ARBA" id="ARBA00011949"/>
    </source>
</evidence>
<dbReference type="FunFam" id="2.30.30.280:FF:000001">
    <property type="entry name" value="tRNA-specific 2-thiouridylase MnmA"/>
    <property type="match status" value="1"/>
</dbReference>
<dbReference type="NCBIfam" id="TIGR00420">
    <property type="entry name" value="trmU"/>
    <property type="match status" value="1"/>
</dbReference>
<dbReference type="GO" id="GO:0000049">
    <property type="term" value="F:tRNA binding"/>
    <property type="evidence" value="ECO:0007669"/>
    <property type="project" value="UniProtKB-KW"/>
</dbReference>
<dbReference type="InterPro" id="IPR001763">
    <property type="entry name" value="Rhodanese-like_dom"/>
</dbReference>
<dbReference type="PANTHER" id="PTHR11933">
    <property type="entry name" value="TRNA 5-METHYLAMINOMETHYL-2-THIOURIDYLATE -METHYLTRANSFERASE"/>
    <property type="match status" value="1"/>
</dbReference>
<dbReference type="Proteomes" id="UP000050940">
    <property type="component" value="Unassembled WGS sequence"/>
</dbReference>
<evidence type="ECO:0000256" key="14">
    <source>
        <dbReference type="HAMAP-Rule" id="MF_00144"/>
    </source>
</evidence>
<protein>
    <recommendedName>
        <fullName evidence="4 14">tRNA-specific 2-thiouridylase MnmA</fullName>
        <ecNumber evidence="3 14">2.8.1.13</ecNumber>
    </recommendedName>
</protein>
<name>A0A0R0DLY5_9GAMM</name>
<evidence type="ECO:0000256" key="9">
    <source>
        <dbReference type="ARBA" id="ARBA00022741"/>
    </source>
</evidence>
<gene>
    <name evidence="14" type="primary">mnmA</name>
    <name evidence="16" type="ORF">ABB34_13310</name>
</gene>
<dbReference type="EC" id="2.8.1.13" evidence="3 14"/>
<dbReference type="Gene3D" id="3.40.50.620">
    <property type="entry name" value="HUPs"/>
    <property type="match status" value="1"/>
</dbReference>
<feature type="active site" description="Cysteine persulfide intermediate" evidence="14">
    <location>
        <position position="194"/>
    </location>
</feature>
<dbReference type="Pfam" id="PF20258">
    <property type="entry name" value="tRNA_Me_trans_C"/>
    <property type="match status" value="1"/>
</dbReference>
<evidence type="ECO:0000256" key="12">
    <source>
        <dbReference type="ARBA" id="ARBA00023157"/>
    </source>
</evidence>
<dbReference type="Gene3D" id="2.40.30.10">
    <property type="entry name" value="Translation factors"/>
    <property type="match status" value="1"/>
</dbReference>
<keyword evidence="5 14" id="KW-0963">Cytoplasm</keyword>
<dbReference type="OrthoDB" id="9800696at2"/>
<dbReference type="InterPro" id="IPR023382">
    <property type="entry name" value="MnmA-like_central_sf"/>
</dbReference>
<dbReference type="NCBIfam" id="NF001138">
    <property type="entry name" value="PRK00143.1"/>
    <property type="match status" value="1"/>
</dbReference>
<feature type="domain" description="Rhodanese" evidence="15">
    <location>
        <begin position="5"/>
        <end position="46"/>
    </location>
</feature>
<evidence type="ECO:0000256" key="2">
    <source>
        <dbReference type="ARBA" id="ARBA00006191"/>
    </source>
</evidence>
<dbReference type="GO" id="GO:0005737">
    <property type="term" value="C:cytoplasm"/>
    <property type="evidence" value="ECO:0007669"/>
    <property type="project" value="UniProtKB-SubCell"/>
</dbReference>
<dbReference type="Gene3D" id="2.30.30.280">
    <property type="entry name" value="Adenine nucleotide alpha hydrolases-like domains"/>
    <property type="match status" value="1"/>
</dbReference>
<feature type="binding site" evidence="14">
    <location>
        <begin position="8"/>
        <end position="15"/>
    </location>
    <ligand>
        <name>ATP</name>
        <dbReference type="ChEBI" id="CHEBI:30616"/>
    </ligand>
</feature>
<dbReference type="Pfam" id="PF03054">
    <property type="entry name" value="tRNA_Me_trans"/>
    <property type="match status" value="1"/>
</dbReference>
<feature type="site" description="Interaction with tRNA" evidence="14">
    <location>
        <position position="123"/>
    </location>
</feature>
<dbReference type="InterPro" id="IPR014729">
    <property type="entry name" value="Rossmann-like_a/b/a_fold"/>
</dbReference>
<keyword evidence="10 14" id="KW-0067">ATP-binding</keyword>